<dbReference type="Gene3D" id="3.60.10.10">
    <property type="entry name" value="Endonuclease/exonuclease/phosphatase"/>
    <property type="match status" value="1"/>
</dbReference>
<dbReference type="InterPro" id="IPR036691">
    <property type="entry name" value="Endo/exonu/phosph_ase_sf"/>
</dbReference>
<name>A0A6C0HW93_9ZZZZ</name>
<sequence length="349" mass="39571">MKIFLYFLLLSSFISLFAIDITENSGCAIVPTISTDRRPNKDSFRIVQYNVEWLFVDYYSNADCPGAHCPWHNQTEAITHLNSVSTIIKTLNPDIINFCEVEGCDELNMLATNLNDSTYKPYLKKGTDSATGQNVGMLTRIDPIVDLYRTEERISYPISGSNCGYIGPTGDTSGVSKHYITEFVLNNVHIAFIGTHLLAYPTDTQRCAEREAQAQVLQKVIANYLDKGYEIIVMGDFNDFDAEVIDANNNKPISQVLDIVKGNFGTYAGKYQLHNIADTIVQPYRFSDWWDQNDNCVSTPNEFSMIDHILVTPFLHENIVMSFIYQEYDEFCDTYNSDHYPVVIDIVLG</sequence>
<accession>A0A6C0HW93</accession>
<dbReference type="Pfam" id="PF03372">
    <property type="entry name" value="Exo_endo_phos"/>
    <property type="match status" value="1"/>
</dbReference>
<proteinExistence type="predicted"/>
<reference evidence="2" key="1">
    <citation type="journal article" date="2020" name="Nature">
        <title>Giant virus diversity and host interactions through global metagenomics.</title>
        <authorList>
            <person name="Schulz F."/>
            <person name="Roux S."/>
            <person name="Paez-Espino D."/>
            <person name="Jungbluth S."/>
            <person name="Walsh D.A."/>
            <person name="Denef V.J."/>
            <person name="McMahon K.D."/>
            <person name="Konstantinidis K.T."/>
            <person name="Eloe-Fadrosh E.A."/>
            <person name="Kyrpides N.C."/>
            <person name="Woyke T."/>
        </authorList>
    </citation>
    <scope>NUCLEOTIDE SEQUENCE</scope>
    <source>
        <strain evidence="2">GVMAG-M-3300023184-178</strain>
    </source>
</reference>
<dbReference type="SUPFAM" id="SSF56219">
    <property type="entry name" value="DNase I-like"/>
    <property type="match status" value="1"/>
</dbReference>
<dbReference type="GO" id="GO:0003824">
    <property type="term" value="F:catalytic activity"/>
    <property type="evidence" value="ECO:0007669"/>
    <property type="project" value="InterPro"/>
</dbReference>
<dbReference type="PANTHER" id="PTHR42834:SF1">
    <property type="entry name" value="ENDONUCLEASE_EXONUCLEASE_PHOSPHATASE FAMILY PROTEIN (AFU_ORTHOLOGUE AFUA_3G09210)"/>
    <property type="match status" value="1"/>
</dbReference>
<evidence type="ECO:0000259" key="1">
    <source>
        <dbReference type="Pfam" id="PF03372"/>
    </source>
</evidence>
<dbReference type="AlphaFoldDB" id="A0A6C0HW93"/>
<dbReference type="PANTHER" id="PTHR42834">
    <property type="entry name" value="ENDONUCLEASE/EXONUCLEASE/PHOSPHATASE FAMILY PROTEIN (AFU_ORTHOLOGUE AFUA_3G09210)"/>
    <property type="match status" value="1"/>
</dbReference>
<feature type="domain" description="Endonuclease/exonuclease/phosphatase" evidence="1">
    <location>
        <begin position="81"/>
        <end position="313"/>
    </location>
</feature>
<organism evidence="2">
    <name type="scientific">viral metagenome</name>
    <dbReference type="NCBI Taxonomy" id="1070528"/>
    <lineage>
        <taxon>unclassified sequences</taxon>
        <taxon>metagenomes</taxon>
        <taxon>organismal metagenomes</taxon>
    </lineage>
</organism>
<dbReference type="InterPro" id="IPR005135">
    <property type="entry name" value="Endo/exonuclease/phosphatase"/>
</dbReference>
<dbReference type="EMBL" id="MN740030">
    <property type="protein sequence ID" value="QHT85008.1"/>
    <property type="molecule type" value="Genomic_DNA"/>
</dbReference>
<evidence type="ECO:0000313" key="2">
    <source>
        <dbReference type="EMBL" id="QHT85008.1"/>
    </source>
</evidence>
<protein>
    <recommendedName>
        <fullName evidence="1">Endonuclease/exonuclease/phosphatase domain-containing protein</fullName>
    </recommendedName>
</protein>